<protein>
    <recommendedName>
        <fullName evidence="3">WD40-like Beta Propeller Repeat</fullName>
    </recommendedName>
</protein>
<dbReference type="SUPFAM" id="SSF69304">
    <property type="entry name" value="Tricorn protease N-terminal domain"/>
    <property type="match status" value="1"/>
</dbReference>
<sequence>MTARLREVMRAAAQDVPTYAVHDRARAAARRTRRRTLAATAAVAVIGVLLVLWSPIGRAPGPDRAAEQPAALPDRIGVPPPGTLRVTDRPRLGQAAVLFSGGYSTGTCPFVDECDALTLVDAHTDRYRIFLTSIPEAPAGQEVVLAADGRRVAHSGGYIDDPYVRIIDLRTGQTRDVPSAIKGSGGSFPVSWSRDGRWIAVRDAISADQDGVAESILSIVDLDSGQWRRLASGPTMDGFSVAFAPDGRRFAYQVAGTVTVAALDGSTAGTSFSVSADQALGGKGAWTPDGRSLTLVERQGSDWTLRYVDPVTGAAKGGPATPAVTGMTGIRLLAWREDGSALIAAFEPRPASTTRFDRSLSLDQRTYYGEVHRVDLLALTPGGAAPTTVLSSEDGVRAIDVADDIAVTGRMRDGNPPKVFGPRFWFWTGSATVIMASVYLFRRRWEILHGPSRWQFELVRRIR</sequence>
<evidence type="ECO:0000256" key="1">
    <source>
        <dbReference type="SAM" id="Phobius"/>
    </source>
</evidence>
<keyword evidence="1" id="KW-0812">Transmembrane</keyword>
<evidence type="ECO:0000313" key="2">
    <source>
        <dbReference type="EMBL" id="GID46613.1"/>
    </source>
</evidence>
<evidence type="ECO:0008006" key="3">
    <source>
        <dbReference type="Google" id="ProtNLM"/>
    </source>
</evidence>
<dbReference type="EMBL" id="BOMF01000076">
    <property type="protein sequence ID" value="GID46613.1"/>
    <property type="molecule type" value="Genomic_DNA"/>
</dbReference>
<name>A0ABQ3WK53_9ACTN</name>
<dbReference type="RefSeq" id="WP_204296893.1">
    <property type="nucleotide sequence ID" value="NZ_BAAAGQ010000006.1"/>
</dbReference>
<dbReference type="Gene3D" id="2.120.10.30">
    <property type="entry name" value="TolB, C-terminal domain"/>
    <property type="match status" value="1"/>
</dbReference>
<keyword evidence="1" id="KW-0472">Membrane</keyword>
<reference evidence="2" key="1">
    <citation type="submission" date="2021-01" db="EMBL/GenBank/DDBJ databases">
        <title>Whole genome shotgun sequence of Actinoplanes capillaceus NBRC 16408.</title>
        <authorList>
            <person name="Komaki H."/>
            <person name="Tamura T."/>
        </authorList>
    </citation>
    <scope>NUCLEOTIDE SEQUENCE [LARGE SCALE GENOMIC DNA]</scope>
    <source>
        <strain evidence="2">NBRC 16408</strain>
    </source>
</reference>
<feature type="transmembrane region" description="Helical" evidence="1">
    <location>
        <begin position="424"/>
        <end position="441"/>
    </location>
</feature>
<accession>A0ABQ3WK53</accession>
<organism evidence="2">
    <name type="scientific">Actinoplanes campanulatus</name>
    <dbReference type="NCBI Taxonomy" id="113559"/>
    <lineage>
        <taxon>Bacteria</taxon>
        <taxon>Bacillati</taxon>
        <taxon>Actinomycetota</taxon>
        <taxon>Actinomycetes</taxon>
        <taxon>Micromonosporales</taxon>
        <taxon>Micromonosporaceae</taxon>
        <taxon>Actinoplanes</taxon>
    </lineage>
</organism>
<gene>
    <name evidence="2" type="ORF">Aca07nite_38880</name>
</gene>
<keyword evidence="1" id="KW-1133">Transmembrane helix</keyword>
<feature type="transmembrane region" description="Helical" evidence="1">
    <location>
        <begin position="36"/>
        <end position="56"/>
    </location>
</feature>
<proteinExistence type="predicted"/>
<dbReference type="InterPro" id="IPR011042">
    <property type="entry name" value="6-blade_b-propeller_TolB-like"/>
</dbReference>
<comment type="caution">
    <text evidence="2">The sequence shown here is derived from an EMBL/GenBank/DDBJ whole genome shotgun (WGS) entry which is preliminary data.</text>
</comment>